<evidence type="ECO:0000256" key="3">
    <source>
        <dbReference type="ARBA" id="ARBA00022448"/>
    </source>
</evidence>
<dbReference type="GO" id="GO:0008324">
    <property type="term" value="F:monoatomic cation transmembrane transporter activity"/>
    <property type="evidence" value="ECO:0007669"/>
    <property type="project" value="InterPro"/>
</dbReference>
<evidence type="ECO:0000256" key="1">
    <source>
        <dbReference type="ARBA" id="ARBA00004141"/>
    </source>
</evidence>
<comment type="similarity">
    <text evidence="2">Belongs to the cation diffusion facilitator (CDF) transporter (TC 2.A.4) family.</text>
</comment>
<dbReference type="PANTHER" id="PTHR43840:SF15">
    <property type="entry name" value="MITOCHONDRIAL METAL TRANSPORTER 1-RELATED"/>
    <property type="match status" value="1"/>
</dbReference>
<dbReference type="InterPro" id="IPR027470">
    <property type="entry name" value="Cation_efflux_CTD"/>
</dbReference>
<dbReference type="NCBIfam" id="TIGR01297">
    <property type="entry name" value="CDF"/>
    <property type="match status" value="1"/>
</dbReference>
<dbReference type="Gene3D" id="1.20.1510.10">
    <property type="entry name" value="Cation efflux protein transmembrane domain"/>
    <property type="match status" value="1"/>
</dbReference>
<dbReference type="Pfam" id="PF01545">
    <property type="entry name" value="Cation_efflux"/>
    <property type="match status" value="1"/>
</dbReference>
<dbReference type="Gene3D" id="3.30.70.1350">
    <property type="entry name" value="Cation efflux protein, cytoplasmic domain"/>
    <property type="match status" value="1"/>
</dbReference>
<dbReference type="Proteomes" id="UP000243719">
    <property type="component" value="Unassembled WGS sequence"/>
</dbReference>
<dbReference type="EMBL" id="FNLO01000005">
    <property type="protein sequence ID" value="SDV48585.1"/>
    <property type="molecule type" value="Genomic_DNA"/>
</dbReference>
<evidence type="ECO:0000313" key="10">
    <source>
        <dbReference type="EMBL" id="SDV48585.1"/>
    </source>
</evidence>
<proteinExistence type="inferred from homology"/>
<feature type="domain" description="Cation efflux protein transmembrane" evidence="8">
    <location>
        <begin position="32"/>
        <end position="224"/>
    </location>
</feature>
<sequence length="393" mass="41577">MGFERSEGMRECTAPNGVGQREKQAVAVTTTVVSIVVNALLVALQIGVGMVAQSQALIADGIHSLTDIVSDGIVLLASRHSGAAPDRDHQYGHNRYETIASLFVGLLLLAVAVGMLIRAATRFAHPGGIPTVHYSAFAVALAVIAAKEGLFRYMLHRARQVGSSLLIANAWHARSDAASSLIVALGVGGSLLGLPIFDPLAAAVVGVLVGRIGARFAWAAAQDLADRAVDPEESGRIENLIATSPGVRDVHALRTRRMGDFSIVDAHVLVDPMISVSEGHYVAEQVRTRLLASPGILDALIHIDPETDGAGEPNNTVPRAVLRAYAQEALVPLGHRLSDLTVHYLRSGTVVDLFLDHPRGHAAVSTACAAAWARAWNVKTVRVFAVWATDDGK</sequence>
<evidence type="ECO:0000313" key="11">
    <source>
        <dbReference type="Proteomes" id="UP000243719"/>
    </source>
</evidence>
<protein>
    <submittedName>
        <fullName evidence="10">Cation diffusion facilitator family transporter</fullName>
    </submittedName>
</protein>
<gene>
    <name evidence="10" type="ORF">SAMN05216551_105210</name>
</gene>
<dbReference type="FunFam" id="1.20.1510.10:FF:000006">
    <property type="entry name" value="Divalent cation efflux transporter"/>
    <property type="match status" value="1"/>
</dbReference>
<evidence type="ECO:0000259" key="8">
    <source>
        <dbReference type="Pfam" id="PF01545"/>
    </source>
</evidence>
<reference evidence="11" key="1">
    <citation type="submission" date="2016-09" db="EMBL/GenBank/DDBJ databases">
        <authorList>
            <person name="Varghese N."/>
            <person name="Submissions S."/>
        </authorList>
    </citation>
    <scope>NUCLEOTIDE SEQUENCE [LARGE SCALE GENOMIC DNA]</scope>
    <source>
        <strain evidence="11">JS23</strain>
    </source>
</reference>
<dbReference type="InterPro" id="IPR036837">
    <property type="entry name" value="Cation_efflux_CTD_sf"/>
</dbReference>
<keyword evidence="5 7" id="KW-1133">Transmembrane helix</keyword>
<keyword evidence="4 7" id="KW-0812">Transmembrane</keyword>
<dbReference type="SUPFAM" id="SSF160240">
    <property type="entry name" value="Cation efflux protein cytoplasmic domain-like"/>
    <property type="match status" value="1"/>
</dbReference>
<accession>A0A1H2PPA4</accession>
<feature type="transmembrane region" description="Helical" evidence="7">
    <location>
        <begin position="99"/>
        <end position="120"/>
    </location>
</feature>
<keyword evidence="11" id="KW-1185">Reference proteome</keyword>
<dbReference type="AlphaFoldDB" id="A0A1H2PPA4"/>
<dbReference type="InterPro" id="IPR002524">
    <property type="entry name" value="Cation_efflux"/>
</dbReference>
<feature type="transmembrane region" description="Helical" evidence="7">
    <location>
        <begin position="132"/>
        <end position="155"/>
    </location>
</feature>
<dbReference type="InterPro" id="IPR027469">
    <property type="entry name" value="Cation_efflux_TMD_sf"/>
</dbReference>
<evidence type="ECO:0000256" key="2">
    <source>
        <dbReference type="ARBA" id="ARBA00008114"/>
    </source>
</evidence>
<dbReference type="InterPro" id="IPR058533">
    <property type="entry name" value="Cation_efflux_TM"/>
</dbReference>
<name>A0A1H2PPA4_9BURK</name>
<organism evidence="10 11">
    <name type="scientific">Chitinasiproducens palmae</name>
    <dbReference type="NCBI Taxonomy" id="1770053"/>
    <lineage>
        <taxon>Bacteria</taxon>
        <taxon>Pseudomonadati</taxon>
        <taxon>Pseudomonadota</taxon>
        <taxon>Betaproteobacteria</taxon>
        <taxon>Burkholderiales</taxon>
        <taxon>Burkholderiaceae</taxon>
        <taxon>Chitinasiproducens</taxon>
    </lineage>
</organism>
<evidence type="ECO:0000256" key="4">
    <source>
        <dbReference type="ARBA" id="ARBA00022692"/>
    </source>
</evidence>
<dbReference type="RefSeq" id="WP_170845105.1">
    <property type="nucleotide sequence ID" value="NZ_FNLO01000005.1"/>
</dbReference>
<feature type="transmembrane region" description="Helical" evidence="7">
    <location>
        <begin position="25"/>
        <end position="44"/>
    </location>
</feature>
<comment type="subcellular location">
    <subcellularLocation>
        <location evidence="1">Membrane</location>
        <topology evidence="1">Multi-pass membrane protein</topology>
    </subcellularLocation>
</comment>
<dbReference type="SUPFAM" id="SSF161111">
    <property type="entry name" value="Cation efflux protein transmembrane domain-like"/>
    <property type="match status" value="1"/>
</dbReference>
<feature type="domain" description="Cation efflux protein cytoplasmic" evidence="9">
    <location>
        <begin position="230"/>
        <end position="306"/>
    </location>
</feature>
<evidence type="ECO:0000259" key="9">
    <source>
        <dbReference type="Pfam" id="PF16916"/>
    </source>
</evidence>
<dbReference type="InterPro" id="IPR050291">
    <property type="entry name" value="CDF_Transporter"/>
</dbReference>
<dbReference type="GO" id="GO:0016020">
    <property type="term" value="C:membrane"/>
    <property type="evidence" value="ECO:0007669"/>
    <property type="project" value="UniProtKB-SubCell"/>
</dbReference>
<evidence type="ECO:0000256" key="6">
    <source>
        <dbReference type="ARBA" id="ARBA00023136"/>
    </source>
</evidence>
<keyword evidence="6 7" id="KW-0472">Membrane</keyword>
<evidence type="ECO:0000256" key="7">
    <source>
        <dbReference type="SAM" id="Phobius"/>
    </source>
</evidence>
<dbReference type="Pfam" id="PF16916">
    <property type="entry name" value="ZT_dimer"/>
    <property type="match status" value="1"/>
</dbReference>
<keyword evidence="3" id="KW-0813">Transport</keyword>
<dbReference type="PANTHER" id="PTHR43840">
    <property type="entry name" value="MITOCHONDRIAL METAL TRANSPORTER 1-RELATED"/>
    <property type="match status" value="1"/>
</dbReference>
<dbReference type="STRING" id="1770053.SAMN05216551_105210"/>
<evidence type="ECO:0000256" key="5">
    <source>
        <dbReference type="ARBA" id="ARBA00022989"/>
    </source>
</evidence>